<keyword evidence="2" id="KW-1185">Reference proteome</keyword>
<sequence length="217" mass="24849">MRVECAGGPPQYGNMGIDINPWIRLPSLQSFESLFFDIGDDLFSDPSDLMSFDLYGGITYDSLSSLLENCPRLKSFGYHFDPELRKEKEIEGENWASCHEALHLLQDGHCDTLERLKIRYYDPFSDDDEHEWHEEEAPWHFPISCFENLKVLEIQAPFILGTDRNGKNPQQQASPDEYPQLINLLPSTITELRLHNCGMIAQEQISALSKAKLNDLA</sequence>
<name>A0A6A6Q977_9PEZI</name>
<dbReference type="EMBL" id="MU004202">
    <property type="protein sequence ID" value="KAF2488609.1"/>
    <property type="molecule type" value="Genomic_DNA"/>
</dbReference>
<dbReference type="OrthoDB" id="2520703at2759"/>
<dbReference type="AlphaFoldDB" id="A0A6A6Q977"/>
<accession>A0A6A6Q977</accession>
<dbReference type="Gene3D" id="3.80.10.10">
    <property type="entry name" value="Ribonuclease Inhibitor"/>
    <property type="match status" value="1"/>
</dbReference>
<evidence type="ECO:0008006" key="3">
    <source>
        <dbReference type="Google" id="ProtNLM"/>
    </source>
</evidence>
<gene>
    <name evidence="1" type="ORF">BU16DRAFT_568133</name>
</gene>
<evidence type="ECO:0000313" key="2">
    <source>
        <dbReference type="Proteomes" id="UP000799750"/>
    </source>
</evidence>
<dbReference type="InterPro" id="IPR032675">
    <property type="entry name" value="LRR_dom_sf"/>
</dbReference>
<protein>
    <recommendedName>
        <fullName evidence="3">F-box domain-containing protein</fullName>
    </recommendedName>
</protein>
<organism evidence="1 2">
    <name type="scientific">Lophium mytilinum</name>
    <dbReference type="NCBI Taxonomy" id="390894"/>
    <lineage>
        <taxon>Eukaryota</taxon>
        <taxon>Fungi</taxon>
        <taxon>Dikarya</taxon>
        <taxon>Ascomycota</taxon>
        <taxon>Pezizomycotina</taxon>
        <taxon>Dothideomycetes</taxon>
        <taxon>Pleosporomycetidae</taxon>
        <taxon>Mytilinidiales</taxon>
        <taxon>Mytilinidiaceae</taxon>
        <taxon>Lophium</taxon>
    </lineage>
</organism>
<reference evidence="1" key="1">
    <citation type="journal article" date="2020" name="Stud. Mycol.">
        <title>101 Dothideomycetes genomes: a test case for predicting lifestyles and emergence of pathogens.</title>
        <authorList>
            <person name="Haridas S."/>
            <person name="Albert R."/>
            <person name="Binder M."/>
            <person name="Bloem J."/>
            <person name="Labutti K."/>
            <person name="Salamov A."/>
            <person name="Andreopoulos B."/>
            <person name="Baker S."/>
            <person name="Barry K."/>
            <person name="Bills G."/>
            <person name="Bluhm B."/>
            <person name="Cannon C."/>
            <person name="Castanera R."/>
            <person name="Culley D."/>
            <person name="Daum C."/>
            <person name="Ezra D."/>
            <person name="Gonzalez J."/>
            <person name="Henrissat B."/>
            <person name="Kuo A."/>
            <person name="Liang C."/>
            <person name="Lipzen A."/>
            <person name="Lutzoni F."/>
            <person name="Magnuson J."/>
            <person name="Mondo S."/>
            <person name="Nolan M."/>
            <person name="Ohm R."/>
            <person name="Pangilinan J."/>
            <person name="Park H.-J."/>
            <person name="Ramirez L."/>
            <person name="Alfaro M."/>
            <person name="Sun H."/>
            <person name="Tritt A."/>
            <person name="Yoshinaga Y."/>
            <person name="Zwiers L.-H."/>
            <person name="Turgeon B."/>
            <person name="Goodwin S."/>
            <person name="Spatafora J."/>
            <person name="Crous P."/>
            <person name="Grigoriev I."/>
        </authorList>
    </citation>
    <scope>NUCLEOTIDE SEQUENCE</scope>
    <source>
        <strain evidence="1">CBS 269.34</strain>
    </source>
</reference>
<dbReference type="Proteomes" id="UP000799750">
    <property type="component" value="Unassembled WGS sequence"/>
</dbReference>
<evidence type="ECO:0000313" key="1">
    <source>
        <dbReference type="EMBL" id="KAF2488609.1"/>
    </source>
</evidence>
<proteinExistence type="predicted"/>